<dbReference type="GeneID" id="63210887"/>
<dbReference type="EMBL" id="MT658803">
    <property type="protein sequence ID" value="QNJ56934.1"/>
    <property type="molecule type" value="Genomic_DNA"/>
</dbReference>
<protein>
    <submittedName>
        <fullName evidence="1">Uncharacterized protein</fullName>
    </submittedName>
</protein>
<keyword evidence="2" id="KW-1185">Reference proteome</keyword>
<gene>
    <name evidence="1" type="primary">143</name>
    <name evidence="1" type="ORF">SEA_REINDEER_143</name>
</gene>
<sequence>MDTTLADVKVMGELMDAVEKGYLIHIERGGSEFVGVLRTFTEGQGPGFAHWGTGDFRDKWVRVSATFEHWFKVAELVDGLKSGTILIQRGR</sequence>
<dbReference type="Proteomes" id="UP000515841">
    <property type="component" value="Segment"/>
</dbReference>
<proteinExistence type="predicted"/>
<name>A0A7G8LI62_9CAUD</name>
<dbReference type="RefSeq" id="YP_010014185.1">
    <property type="nucleotide sequence ID" value="NC_053516.1"/>
</dbReference>
<evidence type="ECO:0000313" key="1">
    <source>
        <dbReference type="EMBL" id="QNJ56934.1"/>
    </source>
</evidence>
<dbReference type="KEGG" id="vg:63210887"/>
<accession>A0A7G8LI62</accession>
<reference evidence="1 2" key="1">
    <citation type="submission" date="2020-06" db="EMBL/GenBank/DDBJ databases">
        <authorList>
            <person name="Spencer C.E."/>
            <person name="Frederick G.D."/>
            <person name="Baliraine F.N."/>
            <person name="Favela G."/>
            <person name="Farmer V."/>
            <person name="Galindo A."/>
            <person name="Garlena R.A."/>
            <person name="Russell D.A."/>
            <person name="Pope W.H."/>
            <person name="Jacobs-Sera D."/>
            <person name="Hatfull G.F."/>
        </authorList>
    </citation>
    <scope>NUCLEOTIDE SEQUENCE [LARGE SCALE GENOMIC DNA]</scope>
</reference>
<evidence type="ECO:0000313" key="2">
    <source>
        <dbReference type="Proteomes" id="UP000515841"/>
    </source>
</evidence>
<organism evidence="1 2">
    <name type="scientific">Mycobacterium phage Reindeer</name>
    <dbReference type="NCBI Taxonomy" id="2762283"/>
    <lineage>
        <taxon>Viruses</taxon>
        <taxon>Duplodnaviria</taxon>
        <taxon>Heunggongvirae</taxon>
        <taxon>Uroviricota</taxon>
        <taxon>Caudoviricetes</taxon>
        <taxon>Vilmaviridae</taxon>
        <taxon>Mclasvirinae</taxon>
        <taxon>Bongovirus</taxon>
        <taxon>Bongovirus reindeer</taxon>
    </lineage>
</organism>